<comment type="caution">
    <text evidence="2">The sequence shown here is derived from an EMBL/GenBank/DDBJ whole genome shotgun (WGS) entry which is preliminary data.</text>
</comment>
<dbReference type="EMBL" id="QETF01000023">
    <property type="protein sequence ID" value="PWG15768.1"/>
    <property type="molecule type" value="Genomic_DNA"/>
</dbReference>
<feature type="region of interest" description="Disordered" evidence="1">
    <location>
        <begin position="1"/>
        <end position="113"/>
    </location>
</feature>
<keyword evidence="3" id="KW-1185">Reference proteome</keyword>
<evidence type="ECO:0000256" key="1">
    <source>
        <dbReference type="SAM" id="MobiDB-lite"/>
    </source>
</evidence>
<feature type="compositionally biased region" description="Gly residues" evidence="1">
    <location>
        <begin position="78"/>
        <end position="91"/>
    </location>
</feature>
<sequence>MATGIGELILTTPRTDEDPLVVSGAPDRRPSPPFGSPLDTKFAAPGGGPGHPGEGDAFTIYVRDVGGDNPVESQTPFSGGGGGWGAAGGAGRQTFDDFTAQQGGNPGAAGGKAIQTNGHAVTWLGGSDRAYGAVG</sequence>
<protein>
    <submittedName>
        <fullName evidence="2">Uncharacterized protein</fullName>
    </submittedName>
</protein>
<reference evidence="3" key="1">
    <citation type="submission" date="2018-05" db="EMBL/GenBank/DDBJ databases">
        <authorList>
            <person name="Du Z."/>
            <person name="Wang X."/>
        </authorList>
    </citation>
    <scope>NUCLEOTIDE SEQUENCE [LARGE SCALE GENOMIC DNA]</scope>
    <source>
        <strain evidence="3">WDS4C29</strain>
    </source>
</reference>
<proteinExistence type="predicted"/>
<organism evidence="2 3">
    <name type="scientific">Salibaculum griseiflavum</name>
    <dbReference type="NCBI Taxonomy" id="1914409"/>
    <lineage>
        <taxon>Bacteria</taxon>
        <taxon>Pseudomonadati</taxon>
        <taxon>Pseudomonadota</taxon>
        <taxon>Alphaproteobacteria</taxon>
        <taxon>Rhodobacterales</taxon>
        <taxon>Roseobacteraceae</taxon>
        <taxon>Salibaculum</taxon>
    </lineage>
</organism>
<accession>A0A2V1P207</accession>
<gene>
    <name evidence="2" type="ORF">DFK10_15210</name>
</gene>
<name>A0A2V1P207_9RHOB</name>
<dbReference type="AlphaFoldDB" id="A0A2V1P207"/>
<evidence type="ECO:0000313" key="3">
    <source>
        <dbReference type="Proteomes" id="UP000245293"/>
    </source>
</evidence>
<evidence type="ECO:0000313" key="2">
    <source>
        <dbReference type="EMBL" id="PWG15768.1"/>
    </source>
</evidence>
<dbReference type="Proteomes" id="UP000245293">
    <property type="component" value="Unassembled WGS sequence"/>
</dbReference>